<evidence type="ECO:0000313" key="2">
    <source>
        <dbReference type="EMBL" id="MED6216171.1"/>
    </source>
</evidence>
<keyword evidence="1" id="KW-0732">Signal</keyword>
<evidence type="ECO:0008006" key="4">
    <source>
        <dbReference type="Google" id="ProtNLM"/>
    </source>
</evidence>
<dbReference type="EMBL" id="JASCZI010271870">
    <property type="protein sequence ID" value="MED6216171.1"/>
    <property type="molecule type" value="Genomic_DNA"/>
</dbReference>
<feature type="chain" id="PRO_5045609037" description="DDE Tnp4 domain-containing protein" evidence="1">
    <location>
        <begin position="23"/>
        <end position="198"/>
    </location>
</feature>
<gene>
    <name evidence="2" type="ORF">PIB30_005052</name>
</gene>
<organism evidence="2 3">
    <name type="scientific">Stylosanthes scabra</name>
    <dbReference type="NCBI Taxonomy" id="79078"/>
    <lineage>
        <taxon>Eukaryota</taxon>
        <taxon>Viridiplantae</taxon>
        <taxon>Streptophyta</taxon>
        <taxon>Embryophyta</taxon>
        <taxon>Tracheophyta</taxon>
        <taxon>Spermatophyta</taxon>
        <taxon>Magnoliopsida</taxon>
        <taxon>eudicotyledons</taxon>
        <taxon>Gunneridae</taxon>
        <taxon>Pentapetalae</taxon>
        <taxon>rosids</taxon>
        <taxon>fabids</taxon>
        <taxon>Fabales</taxon>
        <taxon>Fabaceae</taxon>
        <taxon>Papilionoideae</taxon>
        <taxon>50 kb inversion clade</taxon>
        <taxon>dalbergioids sensu lato</taxon>
        <taxon>Dalbergieae</taxon>
        <taxon>Pterocarpus clade</taxon>
        <taxon>Stylosanthes</taxon>
    </lineage>
</organism>
<comment type="caution">
    <text evidence="2">The sequence shown here is derived from an EMBL/GenBank/DDBJ whole genome shotgun (WGS) entry which is preliminary data.</text>
</comment>
<evidence type="ECO:0000256" key="1">
    <source>
        <dbReference type="SAM" id="SignalP"/>
    </source>
</evidence>
<proteinExistence type="predicted"/>
<reference evidence="2 3" key="1">
    <citation type="journal article" date="2023" name="Plants (Basel)">
        <title>Bridging the Gap: Combining Genomics and Transcriptomics Approaches to Understand Stylosanthes scabra, an Orphan Legume from the Brazilian Caatinga.</title>
        <authorList>
            <person name="Ferreira-Neto J.R.C."/>
            <person name="da Silva M.D."/>
            <person name="Binneck E."/>
            <person name="de Melo N.F."/>
            <person name="da Silva R.H."/>
            <person name="de Melo A.L.T.M."/>
            <person name="Pandolfi V."/>
            <person name="Bustamante F.O."/>
            <person name="Brasileiro-Vidal A.C."/>
            <person name="Benko-Iseppon A.M."/>
        </authorList>
    </citation>
    <scope>NUCLEOTIDE SEQUENCE [LARGE SCALE GENOMIC DNA]</scope>
    <source>
        <tissue evidence="2">Leaves</tissue>
    </source>
</reference>
<feature type="signal peptide" evidence="1">
    <location>
        <begin position="1"/>
        <end position="22"/>
    </location>
</feature>
<evidence type="ECO:0000313" key="3">
    <source>
        <dbReference type="Proteomes" id="UP001341840"/>
    </source>
</evidence>
<name>A0ABU6Z2G8_9FABA</name>
<sequence>MKLLRNLLLIFSYFLLEPLVDCRDPLLLNLTAGSRLRIGLFHLAKGSDYPEISTRFGVPVSVAKFCVKQLHQFPVLDLVSEPERARFRFPRIRGPHWPPPLLRRAALHEVRGCKPPNLRNWDVLGGPIWEEFKVAVAYIGACSILHNGLLMREDFSALASEIEGYQIQQQRYREFCRLDLENVIQLQKKLWLYVAHWL</sequence>
<accession>A0ABU6Z2G8</accession>
<keyword evidence="3" id="KW-1185">Reference proteome</keyword>
<protein>
    <recommendedName>
        <fullName evidence="4">DDE Tnp4 domain-containing protein</fullName>
    </recommendedName>
</protein>
<dbReference type="Proteomes" id="UP001341840">
    <property type="component" value="Unassembled WGS sequence"/>
</dbReference>